<accession>A0AAN8Y6E1</accession>
<gene>
    <name evidence="1" type="ORF">RDI58_023183</name>
</gene>
<comment type="caution">
    <text evidence="1">The sequence shown here is derived from an EMBL/GenBank/DDBJ whole genome shotgun (WGS) entry which is preliminary data.</text>
</comment>
<dbReference type="AlphaFoldDB" id="A0AAN8Y6E1"/>
<evidence type="ECO:0000313" key="2">
    <source>
        <dbReference type="Proteomes" id="UP001371456"/>
    </source>
</evidence>
<protein>
    <submittedName>
        <fullName evidence="1">Uncharacterized protein</fullName>
    </submittedName>
</protein>
<keyword evidence="2" id="KW-1185">Reference proteome</keyword>
<reference evidence="1 2" key="1">
    <citation type="submission" date="2024-02" db="EMBL/GenBank/DDBJ databases">
        <title>de novo genome assembly of Solanum bulbocastanum strain 11H21.</title>
        <authorList>
            <person name="Hosaka A.J."/>
        </authorList>
    </citation>
    <scope>NUCLEOTIDE SEQUENCE [LARGE SCALE GENOMIC DNA]</scope>
    <source>
        <tissue evidence="1">Young leaves</tissue>
    </source>
</reference>
<dbReference type="EMBL" id="JBANQN010000009">
    <property type="protein sequence ID" value="KAK6780999.1"/>
    <property type="molecule type" value="Genomic_DNA"/>
</dbReference>
<dbReference type="Proteomes" id="UP001371456">
    <property type="component" value="Unassembled WGS sequence"/>
</dbReference>
<evidence type="ECO:0000313" key="1">
    <source>
        <dbReference type="EMBL" id="KAK6780999.1"/>
    </source>
</evidence>
<proteinExistence type="predicted"/>
<name>A0AAN8Y6E1_SOLBU</name>
<organism evidence="1 2">
    <name type="scientific">Solanum bulbocastanum</name>
    <name type="common">Wild potato</name>
    <dbReference type="NCBI Taxonomy" id="147425"/>
    <lineage>
        <taxon>Eukaryota</taxon>
        <taxon>Viridiplantae</taxon>
        <taxon>Streptophyta</taxon>
        <taxon>Embryophyta</taxon>
        <taxon>Tracheophyta</taxon>
        <taxon>Spermatophyta</taxon>
        <taxon>Magnoliopsida</taxon>
        <taxon>eudicotyledons</taxon>
        <taxon>Gunneridae</taxon>
        <taxon>Pentapetalae</taxon>
        <taxon>asterids</taxon>
        <taxon>lamiids</taxon>
        <taxon>Solanales</taxon>
        <taxon>Solanaceae</taxon>
        <taxon>Solanoideae</taxon>
        <taxon>Solaneae</taxon>
        <taxon>Solanum</taxon>
    </lineage>
</organism>
<sequence>MKHARARNAIERTLVS</sequence>